<dbReference type="PROSITE" id="PS00028">
    <property type="entry name" value="ZINC_FINGER_C2H2_1"/>
    <property type="match status" value="5"/>
</dbReference>
<evidence type="ECO:0000256" key="6">
    <source>
        <dbReference type="ARBA" id="ARBA00023015"/>
    </source>
</evidence>
<evidence type="ECO:0000256" key="5">
    <source>
        <dbReference type="ARBA" id="ARBA00022833"/>
    </source>
</evidence>
<dbReference type="EMBL" id="JARQWQ010000043">
    <property type="protein sequence ID" value="KAK2558721.1"/>
    <property type="molecule type" value="Genomic_DNA"/>
</dbReference>
<keyword evidence="2" id="KW-0479">Metal-binding</keyword>
<feature type="domain" description="SET" evidence="12">
    <location>
        <begin position="50"/>
        <end position="155"/>
    </location>
</feature>
<keyword evidence="5" id="KW-0862">Zinc</keyword>
<sequence>MASLYSTSSTLSERQACPDFYYSSCTFTGVQTAAPPVFLPKGIQVVNTGARITVSCSGAPIFKGTRFGPYLGKVVHPSRIEQGESNEFLWEVFKEDGELAFYIDGQREPQNWMKLINCARNSVEQNLALVQDGKQLFYESCRDIIPGEELLVWYGNSYNMFMGIPTGIRTLSNKEEINEGLFGSFSCQRCGKVFAYKYYRDRHLKYTRCVDQGDRKFPCTACNRSFDKRDRLRIHVLHVHEKHRPHECIVCNKRFSQSSSLNKHMRVHSGERPYKCPHCVKAFTASSILRTHIRQHSGEKPFKCKHCGRAFASHAAHDSHVRRTHTKEKPCVCEYCGKAFAQSYELKFHINMHTGAKPYTCEKCGRAFSSPSSRDRHRAYFDCITRKNRAPKVMRKTLVNVA</sequence>
<dbReference type="InterPro" id="IPR013087">
    <property type="entry name" value="Znf_C2H2_type"/>
</dbReference>
<feature type="domain" description="C2H2-type" evidence="11">
    <location>
        <begin position="302"/>
        <end position="330"/>
    </location>
</feature>
<protein>
    <submittedName>
        <fullName evidence="13">PR domain zinc finger protein 14</fullName>
    </submittedName>
</protein>
<name>A0AAD9V2G6_ACRCE</name>
<dbReference type="PANTHER" id="PTHR24394:SF29">
    <property type="entry name" value="MYONEURIN"/>
    <property type="match status" value="1"/>
</dbReference>
<evidence type="ECO:0000259" key="11">
    <source>
        <dbReference type="PROSITE" id="PS50157"/>
    </source>
</evidence>
<evidence type="ECO:0000259" key="12">
    <source>
        <dbReference type="PROSITE" id="PS50280"/>
    </source>
</evidence>
<reference evidence="13" key="1">
    <citation type="journal article" date="2023" name="G3 (Bethesda)">
        <title>Whole genome assembly and annotation of the endangered Caribbean coral Acropora cervicornis.</title>
        <authorList>
            <person name="Selwyn J.D."/>
            <person name="Vollmer S.V."/>
        </authorList>
    </citation>
    <scope>NUCLEOTIDE SEQUENCE</scope>
    <source>
        <strain evidence="13">K2</strain>
    </source>
</reference>
<evidence type="ECO:0000256" key="9">
    <source>
        <dbReference type="ARBA" id="ARBA00023242"/>
    </source>
</evidence>
<dbReference type="PANTHER" id="PTHR24394">
    <property type="entry name" value="ZINC FINGER PROTEIN"/>
    <property type="match status" value="1"/>
</dbReference>
<reference evidence="13" key="2">
    <citation type="journal article" date="2023" name="Science">
        <title>Genomic signatures of disease resistance in endangered staghorn corals.</title>
        <authorList>
            <person name="Vollmer S.V."/>
            <person name="Selwyn J.D."/>
            <person name="Despard B.A."/>
            <person name="Roesel C.L."/>
        </authorList>
    </citation>
    <scope>NUCLEOTIDE SEQUENCE</scope>
    <source>
        <strain evidence="13">K2</strain>
    </source>
</reference>
<dbReference type="FunFam" id="3.30.160.60:FF:000690">
    <property type="entry name" value="Zinc finger protein 354C"/>
    <property type="match status" value="1"/>
</dbReference>
<keyword evidence="4 10" id="KW-0863">Zinc-finger</keyword>
<accession>A0AAD9V2G6</accession>
<feature type="domain" description="C2H2-type" evidence="11">
    <location>
        <begin position="217"/>
        <end position="245"/>
    </location>
</feature>
<gene>
    <name evidence="13" type="ORF">P5673_018928</name>
</gene>
<dbReference type="Gene3D" id="2.170.270.10">
    <property type="entry name" value="SET domain"/>
    <property type="match status" value="1"/>
</dbReference>
<comment type="subcellular location">
    <subcellularLocation>
        <location evidence="1">Nucleus</location>
    </subcellularLocation>
</comment>
<feature type="domain" description="C2H2-type" evidence="11">
    <location>
        <begin position="359"/>
        <end position="391"/>
    </location>
</feature>
<dbReference type="InterPro" id="IPR001214">
    <property type="entry name" value="SET_dom"/>
</dbReference>
<keyword evidence="3" id="KW-0677">Repeat</keyword>
<keyword evidence="14" id="KW-1185">Reference proteome</keyword>
<feature type="domain" description="C2H2-type" evidence="11">
    <location>
        <begin position="185"/>
        <end position="216"/>
    </location>
</feature>
<feature type="domain" description="C2H2-type" evidence="11">
    <location>
        <begin position="246"/>
        <end position="273"/>
    </location>
</feature>
<feature type="domain" description="C2H2-type" evidence="11">
    <location>
        <begin position="274"/>
        <end position="301"/>
    </location>
</feature>
<dbReference type="FunFam" id="3.30.160.60:FF:000480">
    <property type="entry name" value="PR domain zinc finger protein 14"/>
    <property type="match status" value="1"/>
</dbReference>
<dbReference type="Pfam" id="PF00096">
    <property type="entry name" value="zf-C2H2"/>
    <property type="match status" value="4"/>
</dbReference>
<dbReference type="GO" id="GO:0008270">
    <property type="term" value="F:zinc ion binding"/>
    <property type="evidence" value="ECO:0007669"/>
    <property type="project" value="UniProtKB-KW"/>
</dbReference>
<evidence type="ECO:0000313" key="13">
    <source>
        <dbReference type="EMBL" id="KAK2558721.1"/>
    </source>
</evidence>
<dbReference type="GO" id="GO:0005634">
    <property type="term" value="C:nucleus"/>
    <property type="evidence" value="ECO:0007669"/>
    <property type="project" value="UniProtKB-SubCell"/>
</dbReference>
<comment type="caution">
    <text evidence="13">The sequence shown here is derived from an EMBL/GenBank/DDBJ whole genome shotgun (WGS) entry which is preliminary data.</text>
</comment>
<evidence type="ECO:0000256" key="2">
    <source>
        <dbReference type="ARBA" id="ARBA00022723"/>
    </source>
</evidence>
<dbReference type="SUPFAM" id="SSF82199">
    <property type="entry name" value="SET domain"/>
    <property type="match status" value="1"/>
</dbReference>
<evidence type="ECO:0000256" key="4">
    <source>
        <dbReference type="ARBA" id="ARBA00022771"/>
    </source>
</evidence>
<keyword evidence="7" id="KW-0238">DNA-binding</keyword>
<keyword evidence="6" id="KW-0805">Transcription regulation</keyword>
<dbReference type="Gene3D" id="3.30.160.60">
    <property type="entry name" value="Classic Zinc Finger"/>
    <property type="match status" value="6"/>
</dbReference>
<evidence type="ECO:0000256" key="3">
    <source>
        <dbReference type="ARBA" id="ARBA00022737"/>
    </source>
</evidence>
<dbReference type="SUPFAM" id="SSF57667">
    <property type="entry name" value="beta-beta-alpha zinc fingers"/>
    <property type="match status" value="4"/>
</dbReference>
<keyword evidence="9" id="KW-0539">Nucleus</keyword>
<evidence type="ECO:0000256" key="1">
    <source>
        <dbReference type="ARBA" id="ARBA00004123"/>
    </source>
</evidence>
<dbReference type="PROSITE" id="PS50280">
    <property type="entry name" value="SET"/>
    <property type="match status" value="1"/>
</dbReference>
<dbReference type="FunFam" id="3.30.160.60:FF:000905">
    <property type="entry name" value="PR domain containing 14"/>
    <property type="match status" value="1"/>
</dbReference>
<evidence type="ECO:0000256" key="8">
    <source>
        <dbReference type="ARBA" id="ARBA00023163"/>
    </source>
</evidence>
<dbReference type="InterPro" id="IPR046341">
    <property type="entry name" value="SET_dom_sf"/>
</dbReference>
<dbReference type="PROSITE" id="PS50157">
    <property type="entry name" value="ZINC_FINGER_C2H2_2"/>
    <property type="match status" value="7"/>
</dbReference>
<dbReference type="Pfam" id="PF13913">
    <property type="entry name" value="zf-C2HC_2"/>
    <property type="match status" value="2"/>
</dbReference>
<evidence type="ECO:0000256" key="7">
    <source>
        <dbReference type="ARBA" id="ARBA00023125"/>
    </source>
</evidence>
<dbReference type="GO" id="GO:0000981">
    <property type="term" value="F:DNA-binding transcription factor activity, RNA polymerase II-specific"/>
    <property type="evidence" value="ECO:0007669"/>
    <property type="project" value="TreeGrafter"/>
</dbReference>
<dbReference type="Proteomes" id="UP001249851">
    <property type="component" value="Unassembled WGS sequence"/>
</dbReference>
<dbReference type="FunFam" id="3.30.160.60:FF:000450">
    <property type="entry name" value="PR domain zinc finger protein 14"/>
    <property type="match status" value="1"/>
</dbReference>
<dbReference type="InterPro" id="IPR036236">
    <property type="entry name" value="Znf_C2H2_sf"/>
</dbReference>
<keyword evidence="8" id="KW-0804">Transcription</keyword>
<dbReference type="SMART" id="SM00355">
    <property type="entry name" value="ZnF_C2H2"/>
    <property type="match status" value="7"/>
</dbReference>
<evidence type="ECO:0000256" key="10">
    <source>
        <dbReference type="PROSITE-ProRule" id="PRU00042"/>
    </source>
</evidence>
<dbReference type="GO" id="GO:0003677">
    <property type="term" value="F:DNA binding"/>
    <property type="evidence" value="ECO:0007669"/>
    <property type="project" value="UniProtKB-KW"/>
</dbReference>
<dbReference type="AlphaFoldDB" id="A0AAD9V2G6"/>
<proteinExistence type="predicted"/>
<evidence type="ECO:0000313" key="14">
    <source>
        <dbReference type="Proteomes" id="UP001249851"/>
    </source>
</evidence>
<dbReference type="Pfam" id="PF21549">
    <property type="entry name" value="PRDM2_PR"/>
    <property type="match status" value="1"/>
</dbReference>
<dbReference type="FunFam" id="3.30.160.60:FF:001183">
    <property type="entry name" value="Zinc finger protein 18"/>
    <property type="match status" value="1"/>
</dbReference>
<organism evidence="13 14">
    <name type="scientific">Acropora cervicornis</name>
    <name type="common">Staghorn coral</name>
    <dbReference type="NCBI Taxonomy" id="6130"/>
    <lineage>
        <taxon>Eukaryota</taxon>
        <taxon>Metazoa</taxon>
        <taxon>Cnidaria</taxon>
        <taxon>Anthozoa</taxon>
        <taxon>Hexacorallia</taxon>
        <taxon>Scleractinia</taxon>
        <taxon>Astrocoeniina</taxon>
        <taxon>Acroporidae</taxon>
        <taxon>Acropora</taxon>
    </lineage>
</organism>
<feature type="domain" description="C2H2-type" evidence="11">
    <location>
        <begin position="331"/>
        <end position="358"/>
    </location>
</feature>